<keyword evidence="8 11" id="KW-0503">Monooxygenase</keyword>
<accession>A0A8X6KLV0</accession>
<keyword evidence="9" id="KW-0472">Membrane</keyword>
<evidence type="ECO:0000313" key="12">
    <source>
        <dbReference type="Proteomes" id="UP000887116"/>
    </source>
</evidence>
<evidence type="ECO:0000256" key="1">
    <source>
        <dbReference type="ARBA" id="ARBA00001973"/>
    </source>
</evidence>
<dbReference type="InterPro" id="IPR005018">
    <property type="entry name" value="DOMON_domain"/>
</dbReference>
<keyword evidence="12" id="KW-1185">Reference proteome</keyword>
<evidence type="ECO:0000313" key="11">
    <source>
        <dbReference type="EMBL" id="GFQ79970.1"/>
    </source>
</evidence>
<dbReference type="GO" id="GO:0030667">
    <property type="term" value="C:secretory granule membrane"/>
    <property type="evidence" value="ECO:0007669"/>
    <property type="project" value="TreeGrafter"/>
</dbReference>
<dbReference type="FunFam" id="2.60.40.1210:FF:000001">
    <property type="entry name" value="Monooxygenase, DBH-like 1, like"/>
    <property type="match status" value="1"/>
</dbReference>
<dbReference type="InterPro" id="IPR045266">
    <property type="entry name" value="DOH_DOMON"/>
</dbReference>
<dbReference type="SUPFAM" id="SSF49742">
    <property type="entry name" value="PHM/PNGase F"/>
    <property type="match status" value="1"/>
</dbReference>
<evidence type="ECO:0000256" key="5">
    <source>
        <dbReference type="ARBA" id="ARBA00022729"/>
    </source>
</evidence>
<dbReference type="Proteomes" id="UP000887116">
    <property type="component" value="Unassembled WGS sequence"/>
</dbReference>
<dbReference type="PRINTS" id="PR00767">
    <property type="entry name" value="DBMONOXGNASE"/>
</dbReference>
<feature type="domain" description="DOMON" evidence="10">
    <location>
        <begin position="10"/>
        <end position="130"/>
    </location>
</feature>
<evidence type="ECO:0000256" key="7">
    <source>
        <dbReference type="ARBA" id="ARBA00023008"/>
    </source>
</evidence>
<comment type="cofactor">
    <cofactor evidence="1">
        <name>Cu(2+)</name>
        <dbReference type="ChEBI" id="CHEBI:29036"/>
    </cofactor>
</comment>
<reference evidence="11" key="1">
    <citation type="submission" date="2020-07" db="EMBL/GenBank/DDBJ databases">
        <title>Multicomponent nature underlies the extraordinary mechanical properties of spider dragline silk.</title>
        <authorList>
            <person name="Kono N."/>
            <person name="Nakamura H."/>
            <person name="Mori M."/>
            <person name="Yoshida Y."/>
            <person name="Ohtoshi R."/>
            <person name="Malay A.D."/>
            <person name="Moran D.A.P."/>
            <person name="Tomita M."/>
            <person name="Numata K."/>
            <person name="Arakawa K."/>
        </authorList>
    </citation>
    <scope>NUCLEOTIDE SEQUENCE</scope>
</reference>
<keyword evidence="6" id="KW-0560">Oxidoreductase</keyword>
<dbReference type="InterPro" id="IPR036939">
    <property type="entry name" value="Cu2_ascorb_mOase_N_sf"/>
</dbReference>
<dbReference type="Pfam" id="PF03351">
    <property type="entry name" value="DOMON"/>
    <property type="match status" value="1"/>
</dbReference>
<comment type="caution">
    <text evidence="11">The sequence shown here is derived from an EMBL/GenBank/DDBJ whole genome shotgun (WGS) entry which is preliminary data.</text>
</comment>
<dbReference type="Pfam" id="PF01082">
    <property type="entry name" value="Cu2_monooxygen"/>
    <property type="match status" value="1"/>
</dbReference>
<evidence type="ECO:0000256" key="9">
    <source>
        <dbReference type="ARBA" id="ARBA00023136"/>
    </source>
</evidence>
<dbReference type="GO" id="GO:0005615">
    <property type="term" value="C:extracellular space"/>
    <property type="evidence" value="ECO:0007669"/>
    <property type="project" value="TreeGrafter"/>
</dbReference>
<protein>
    <submittedName>
        <fullName evidence="11">DBH-like monooxygenase protein 1 homolog</fullName>
    </submittedName>
</protein>
<evidence type="ECO:0000256" key="4">
    <source>
        <dbReference type="ARBA" id="ARBA00022723"/>
    </source>
</evidence>
<keyword evidence="5" id="KW-0732">Signal</keyword>
<proteinExistence type="inferred from homology"/>
<comment type="subcellular location">
    <subcellularLocation>
        <location evidence="2">Membrane</location>
    </subcellularLocation>
</comment>
<dbReference type="InterPro" id="IPR000945">
    <property type="entry name" value="DBH-like"/>
</dbReference>
<dbReference type="Gene3D" id="2.60.120.310">
    <property type="entry name" value="Copper type II, ascorbate-dependent monooxygenase, N-terminal domain"/>
    <property type="match status" value="1"/>
</dbReference>
<dbReference type="PANTHER" id="PTHR10157">
    <property type="entry name" value="DOPAMINE BETA HYDROXYLASE RELATED"/>
    <property type="match status" value="1"/>
</dbReference>
<dbReference type="GO" id="GO:0042420">
    <property type="term" value="P:dopamine catabolic process"/>
    <property type="evidence" value="ECO:0007669"/>
    <property type="project" value="TreeGrafter"/>
</dbReference>
<keyword evidence="4" id="KW-0479">Metal-binding</keyword>
<dbReference type="OrthoDB" id="10003276at2759"/>
<comment type="similarity">
    <text evidence="3">Belongs to the copper type II ascorbate-dependent monooxygenase family.</text>
</comment>
<keyword evidence="7" id="KW-0186">Copper</keyword>
<dbReference type="SMART" id="SM00664">
    <property type="entry name" value="DoH"/>
    <property type="match status" value="1"/>
</dbReference>
<dbReference type="CDD" id="cd09631">
    <property type="entry name" value="DOMON_DOH"/>
    <property type="match status" value="1"/>
</dbReference>
<dbReference type="GO" id="GO:0005507">
    <property type="term" value="F:copper ion binding"/>
    <property type="evidence" value="ECO:0007669"/>
    <property type="project" value="InterPro"/>
</dbReference>
<dbReference type="GO" id="GO:0042421">
    <property type="term" value="P:norepinephrine biosynthetic process"/>
    <property type="evidence" value="ECO:0007669"/>
    <property type="project" value="TreeGrafter"/>
</dbReference>
<dbReference type="PROSITE" id="PS50836">
    <property type="entry name" value="DOMON"/>
    <property type="match status" value="1"/>
</dbReference>
<dbReference type="GO" id="GO:0006589">
    <property type="term" value="P:octopamine biosynthetic process"/>
    <property type="evidence" value="ECO:0007669"/>
    <property type="project" value="TreeGrafter"/>
</dbReference>
<dbReference type="InterPro" id="IPR008977">
    <property type="entry name" value="PHM/PNGase_F_dom_sf"/>
</dbReference>
<dbReference type="PANTHER" id="PTHR10157:SF23">
    <property type="entry name" value="MOXD1 HOMOLOG 1"/>
    <property type="match status" value="1"/>
</dbReference>
<dbReference type="InterPro" id="IPR000323">
    <property type="entry name" value="Cu2_ascorb_mOase_N"/>
</dbReference>
<dbReference type="FunFam" id="2.60.120.310:FF:000004">
    <property type="entry name" value="DBH-like monooxygenase protein 1"/>
    <property type="match status" value="1"/>
</dbReference>
<dbReference type="AlphaFoldDB" id="A0A8X6KLV0"/>
<organism evidence="11 12">
    <name type="scientific">Trichonephila clavata</name>
    <name type="common">Joro spider</name>
    <name type="synonym">Nephila clavata</name>
    <dbReference type="NCBI Taxonomy" id="2740835"/>
    <lineage>
        <taxon>Eukaryota</taxon>
        <taxon>Metazoa</taxon>
        <taxon>Ecdysozoa</taxon>
        <taxon>Arthropoda</taxon>
        <taxon>Chelicerata</taxon>
        <taxon>Arachnida</taxon>
        <taxon>Araneae</taxon>
        <taxon>Araneomorphae</taxon>
        <taxon>Entelegynae</taxon>
        <taxon>Araneoidea</taxon>
        <taxon>Nephilidae</taxon>
        <taxon>Trichonephila</taxon>
    </lineage>
</organism>
<gene>
    <name evidence="11" type="primary">moxd1</name>
    <name evidence="11" type="ORF">TNCT_723421</name>
</gene>
<evidence type="ECO:0000259" key="10">
    <source>
        <dbReference type="PROSITE" id="PS50836"/>
    </source>
</evidence>
<evidence type="ECO:0000256" key="3">
    <source>
        <dbReference type="ARBA" id="ARBA00010676"/>
    </source>
</evidence>
<evidence type="ECO:0000256" key="8">
    <source>
        <dbReference type="ARBA" id="ARBA00023033"/>
    </source>
</evidence>
<evidence type="ECO:0000256" key="2">
    <source>
        <dbReference type="ARBA" id="ARBA00004370"/>
    </source>
</evidence>
<dbReference type="SUPFAM" id="SSF49344">
    <property type="entry name" value="CBD9-like"/>
    <property type="match status" value="1"/>
</dbReference>
<dbReference type="EMBL" id="BMAO01002328">
    <property type="protein sequence ID" value="GFQ79970.1"/>
    <property type="molecule type" value="Genomic_DNA"/>
</dbReference>
<evidence type="ECO:0000256" key="6">
    <source>
        <dbReference type="ARBA" id="ARBA00023002"/>
    </source>
</evidence>
<name>A0A8X6KLV0_TRICU</name>
<dbReference type="GO" id="GO:0004500">
    <property type="term" value="F:dopamine beta-monooxygenase activity"/>
    <property type="evidence" value="ECO:0007669"/>
    <property type="project" value="InterPro"/>
</dbReference>
<feature type="non-terminal residue" evidence="11">
    <location>
        <position position="361"/>
    </location>
</feature>
<dbReference type="InterPro" id="IPR028460">
    <property type="entry name" value="Tbh/DBH"/>
</dbReference>
<sequence length="361" mass="41296">MHCTVLDGERKFLVCWNLIESADERDDREIEFKVEVEAHGYVGFGLSPNGGMAGSDIVTGWIKEGQVYFQDRYATDNIMPEIDEIQNWNLVSGSENDTHSVLVFRRKLDTCDNKDRKIDDSTTRLIYAYSDEDPASENGLKYHFKKRGSKSVLLLQLKRSNQAKIDKSTLMYWDVLSPNYTIPWKSSTMYWCTIHKVPELSEKNHVVLVEPLIQKGNEAFVHHLLMYECVGGDPSEYDHYIDFYGHQCHHTNMPDAMKRCEGVFLAWGVGGEDLALPEYVGLPLVPSPTKYYMMEIHYDNPNLIEGIVDNSGFRIYYTPKLRKYDAGTLMIGSTVSSRVIVPPKQEKYIVTGHSNPKCLDP</sequence>